<keyword evidence="4" id="KW-0804">Transcription</keyword>
<dbReference type="GO" id="GO:0000976">
    <property type="term" value="F:transcription cis-regulatory region binding"/>
    <property type="evidence" value="ECO:0007669"/>
    <property type="project" value="TreeGrafter"/>
</dbReference>
<evidence type="ECO:0000313" key="6">
    <source>
        <dbReference type="EMBL" id="QTL99558.1"/>
    </source>
</evidence>
<dbReference type="GO" id="GO:0003700">
    <property type="term" value="F:DNA-binding transcription factor activity"/>
    <property type="evidence" value="ECO:0007669"/>
    <property type="project" value="TreeGrafter"/>
</dbReference>
<dbReference type="CDD" id="cd06267">
    <property type="entry name" value="PBP1_LacI_sugar_binding-like"/>
    <property type="match status" value="1"/>
</dbReference>
<evidence type="ECO:0000256" key="4">
    <source>
        <dbReference type="ARBA" id="ARBA00023163"/>
    </source>
</evidence>
<gene>
    <name evidence="6" type="ORF">GM661_17180</name>
</gene>
<dbReference type="Pfam" id="PF00356">
    <property type="entry name" value="LacI"/>
    <property type="match status" value="1"/>
</dbReference>
<dbReference type="SMART" id="SM00354">
    <property type="entry name" value="HTH_LACI"/>
    <property type="match status" value="1"/>
</dbReference>
<dbReference type="PANTHER" id="PTHR30146:SF148">
    <property type="entry name" value="HTH-TYPE TRANSCRIPTIONAL REPRESSOR PURR-RELATED"/>
    <property type="match status" value="1"/>
</dbReference>
<evidence type="ECO:0000259" key="5">
    <source>
        <dbReference type="PROSITE" id="PS50932"/>
    </source>
</evidence>
<dbReference type="KEGG" id="ifn:GM661_17180"/>
<name>A0A8A7KID0_9FIRM</name>
<dbReference type="EMBL" id="CP046640">
    <property type="protein sequence ID" value="QTL99558.1"/>
    <property type="molecule type" value="Genomic_DNA"/>
</dbReference>
<dbReference type="InterPro" id="IPR028082">
    <property type="entry name" value="Peripla_BP_I"/>
</dbReference>
<accession>A0A8A7KID0</accession>
<feature type="domain" description="HTH lacI-type" evidence="5">
    <location>
        <begin position="4"/>
        <end position="58"/>
    </location>
</feature>
<dbReference type="PRINTS" id="PR00036">
    <property type="entry name" value="HTHLACI"/>
</dbReference>
<dbReference type="PANTHER" id="PTHR30146">
    <property type="entry name" value="LACI-RELATED TRANSCRIPTIONAL REPRESSOR"/>
    <property type="match status" value="1"/>
</dbReference>
<dbReference type="RefSeq" id="WP_230867896.1">
    <property type="nucleotide sequence ID" value="NZ_CP046640.1"/>
</dbReference>
<reference evidence="6" key="1">
    <citation type="submission" date="2019-12" db="EMBL/GenBank/DDBJ databases">
        <authorList>
            <person name="zhang j."/>
            <person name="sun C.M."/>
        </authorList>
    </citation>
    <scope>NUCLEOTIDE SEQUENCE</scope>
    <source>
        <strain evidence="6">NS-1</strain>
    </source>
</reference>
<dbReference type="InterPro" id="IPR010982">
    <property type="entry name" value="Lambda_DNA-bd_dom_sf"/>
</dbReference>
<dbReference type="Gene3D" id="1.10.260.40">
    <property type="entry name" value="lambda repressor-like DNA-binding domains"/>
    <property type="match status" value="1"/>
</dbReference>
<dbReference type="InterPro" id="IPR000843">
    <property type="entry name" value="HTH_LacI"/>
</dbReference>
<proteinExistence type="predicted"/>
<keyword evidence="1" id="KW-0678">Repressor</keyword>
<dbReference type="SUPFAM" id="SSF53822">
    <property type="entry name" value="Periplasmic binding protein-like I"/>
    <property type="match status" value="1"/>
</dbReference>
<dbReference type="AlphaFoldDB" id="A0A8A7KID0"/>
<keyword evidence="2" id="KW-0805">Transcription regulation</keyword>
<organism evidence="6 7">
    <name type="scientific">Iocasia fonsfrigidae</name>
    <dbReference type="NCBI Taxonomy" id="2682810"/>
    <lineage>
        <taxon>Bacteria</taxon>
        <taxon>Bacillati</taxon>
        <taxon>Bacillota</taxon>
        <taxon>Clostridia</taxon>
        <taxon>Halanaerobiales</taxon>
        <taxon>Halanaerobiaceae</taxon>
        <taxon>Iocasia</taxon>
    </lineage>
</organism>
<dbReference type="FunFam" id="1.10.260.40:FF:000002">
    <property type="entry name" value="HTH-type transcriptional repressor PurR"/>
    <property type="match status" value="1"/>
</dbReference>
<dbReference type="SUPFAM" id="SSF47413">
    <property type="entry name" value="lambda repressor-like DNA-binding domains"/>
    <property type="match status" value="1"/>
</dbReference>
<dbReference type="PROSITE" id="PS50932">
    <property type="entry name" value="HTH_LACI_2"/>
    <property type="match status" value="1"/>
</dbReference>
<protein>
    <submittedName>
        <fullName evidence="6">LacI family DNA-binding transcriptional regulator</fullName>
    </submittedName>
</protein>
<dbReference type="Pfam" id="PF00532">
    <property type="entry name" value="Peripla_BP_1"/>
    <property type="match status" value="1"/>
</dbReference>
<dbReference type="Gene3D" id="3.40.50.2300">
    <property type="match status" value="2"/>
</dbReference>
<evidence type="ECO:0000256" key="1">
    <source>
        <dbReference type="ARBA" id="ARBA00022491"/>
    </source>
</evidence>
<dbReference type="Proteomes" id="UP000665020">
    <property type="component" value="Chromosome"/>
</dbReference>
<keyword evidence="3 6" id="KW-0238">DNA-binding</keyword>
<dbReference type="InterPro" id="IPR001761">
    <property type="entry name" value="Peripla_BP/Lac1_sug-bd_dom"/>
</dbReference>
<dbReference type="CDD" id="cd01392">
    <property type="entry name" value="HTH_LacI"/>
    <property type="match status" value="1"/>
</dbReference>
<evidence type="ECO:0000256" key="3">
    <source>
        <dbReference type="ARBA" id="ARBA00023125"/>
    </source>
</evidence>
<sequence>MEVYTIKDVAKEAGVSIATVSRVINKADNVNPALRKKVLKVIEKLDYKPNRIAQGLKSNTTNTIGIIISDISNPFFMRIIKEIENIVHQEGYTLILGSTDDSPQKELEYIKLLYEKRIDALVISSTGENEDYLNELQAAGMPIVFIDRRPVKNKFDSVYVDKVTATYQMVKYLLDQNHRSIALTTGPRDIITNYDRYVGYTKACYEFKLEINNDYLKFGHFTVDFGKKSLKELLNLKKRPTAIISGSSLITKGILIQANKDNLEIPKDFSLVSFGNISMNELICPKMTYLEQMIHEIGKNSAEILLNKLLGSKKGKKEIKLEAKIAIGDSVLNLKN</sequence>
<evidence type="ECO:0000313" key="7">
    <source>
        <dbReference type="Proteomes" id="UP000665020"/>
    </source>
</evidence>
<evidence type="ECO:0000256" key="2">
    <source>
        <dbReference type="ARBA" id="ARBA00023015"/>
    </source>
</evidence>
<keyword evidence="7" id="KW-1185">Reference proteome</keyword>
<dbReference type="PROSITE" id="PS00356">
    <property type="entry name" value="HTH_LACI_1"/>
    <property type="match status" value="1"/>
</dbReference>